<proteinExistence type="predicted"/>
<gene>
    <name evidence="1" type="ORF">ACFQS3_02470</name>
</gene>
<evidence type="ECO:0000313" key="2">
    <source>
        <dbReference type="Proteomes" id="UP001596470"/>
    </source>
</evidence>
<accession>A0ABW2D4Y0</accession>
<evidence type="ECO:0000313" key="1">
    <source>
        <dbReference type="EMBL" id="MFC6956054.1"/>
    </source>
</evidence>
<dbReference type="EMBL" id="JBHSYS010000001">
    <property type="protein sequence ID" value="MFC6956054.1"/>
    <property type="molecule type" value="Genomic_DNA"/>
</dbReference>
<reference evidence="2" key="1">
    <citation type="journal article" date="2019" name="Int. J. Syst. Evol. Microbiol.">
        <title>The Global Catalogue of Microorganisms (GCM) 10K type strain sequencing project: providing services to taxonomists for standard genome sequencing and annotation.</title>
        <authorList>
            <consortium name="The Broad Institute Genomics Platform"/>
            <consortium name="The Broad Institute Genome Sequencing Center for Infectious Disease"/>
            <person name="Wu L."/>
            <person name="Ma J."/>
        </authorList>
    </citation>
    <scope>NUCLEOTIDE SEQUENCE [LARGE SCALE GENOMIC DNA]</scope>
    <source>
        <strain evidence="2">KACC 12634</strain>
    </source>
</reference>
<dbReference type="Proteomes" id="UP001596470">
    <property type="component" value="Unassembled WGS sequence"/>
</dbReference>
<protein>
    <submittedName>
        <fullName evidence="1">Uncharacterized protein</fullName>
    </submittedName>
</protein>
<organism evidence="1 2">
    <name type="scientific">Glycomyces mayteni</name>
    <dbReference type="NCBI Taxonomy" id="543887"/>
    <lineage>
        <taxon>Bacteria</taxon>
        <taxon>Bacillati</taxon>
        <taxon>Actinomycetota</taxon>
        <taxon>Actinomycetes</taxon>
        <taxon>Glycomycetales</taxon>
        <taxon>Glycomycetaceae</taxon>
        <taxon>Glycomyces</taxon>
    </lineage>
</organism>
<comment type="caution">
    <text evidence="1">The sequence shown here is derived from an EMBL/GenBank/DDBJ whole genome shotgun (WGS) entry which is preliminary data.</text>
</comment>
<name>A0ABW2D4Y0_9ACTN</name>
<sequence>MTNSGEITAYDFRSQIQAGIAWLEQNRPGKLAEIDLAELDLYDMWSCVLGQTGGFIADDVRDSVGSLAPNAVNPWADARGFRVSDPLFYNEASGYGAAYAALTEQWREAIKSRLGALVPA</sequence>
<dbReference type="RefSeq" id="WP_382353357.1">
    <property type="nucleotide sequence ID" value="NZ_JBHMBP010000004.1"/>
</dbReference>
<keyword evidence="2" id="KW-1185">Reference proteome</keyword>